<comment type="caution">
    <text evidence="1">The sequence shown here is derived from an EMBL/GenBank/DDBJ whole genome shotgun (WGS) entry which is preliminary data.</text>
</comment>
<organism evidence="1 2">
    <name type="scientific">Fischerella major NIES-592</name>
    <dbReference type="NCBI Taxonomy" id="210994"/>
    <lineage>
        <taxon>Bacteria</taxon>
        <taxon>Bacillati</taxon>
        <taxon>Cyanobacteriota</taxon>
        <taxon>Cyanophyceae</taxon>
        <taxon>Nostocales</taxon>
        <taxon>Hapalosiphonaceae</taxon>
        <taxon>Fischerella</taxon>
    </lineage>
</organism>
<name>A0A1U7GVV1_9CYAN</name>
<proteinExistence type="predicted"/>
<evidence type="ECO:0000313" key="2">
    <source>
        <dbReference type="Proteomes" id="UP000186391"/>
    </source>
</evidence>
<dbReference type="Proteomes" id="UP000186391">
    <property type="component" value="Unassembled WGS sequence"/>
</dbReference>
<protein>
    <submittedName>
        <fullName evidence="1">Uncharacterized protein</fullName>
    </submittedName>
</protein>
<keyword evidence="2" id="KW-1185">Reference proteome</keyword>
<dbReference type="AlphaFoldDB" id="A0A1U7GVV1"/>
<sequence>MTYNPNNEENLVVVQVSSQTEEIVENEMAGETDEVKGETKALIEAIKRRAQAEAESAGTLTRETYLNAVRQARQAIEGDKLIERDRIEHSWLVLQQEAEKNWHLLLKQLEEFGSRCQEAAKAAWDAFNAPRS</sequence>
<evidence type="ECO:0000313" key="1">
    <source>
        <dbReference type="EMBL" id="OKH12288.1"/>
    </source>
</evidence>
<dbReference type="OrthoDB" id="463986at2"/>
<dbReference type="EMBL" id="MRCA01000012">
    <property type="protein sequence ID" value="OKH12288.1"/>
    <property type="molecule type" value="Genomic_DNA"/>
</dbReference>
<accession>A0A1U7GVV1</accession>
<reference evidence="1 2" key="1">
    <citation type="submission" date="2016-11" db="EMBL/GenBank/DDBJ databases">
        <title>Draft Genome Sequences of Nine Cyanobacterial Strains from Diverse Habitats.</title>
        <authorList>
            <person name="Zhu T."/>
            <person name="Hou S."/>
            <person name="Lu X."/>
            <person name="Hess W.R."/>
        </authorList>
    </citation>
    <scope>NUCLEOTIDE SEQUENCE [LARGE SCALE GENOMIC DNA]</scope>
    <source>
        <strain evidence="1 2">NIES-592</strain>
    </source>
</reference>
<dbReference type="RefSeq" id="WP_062244205.1">
    <property type="nucleotide sequence ID" value="NZ_MRCA01000012.1"/>
</dbReference>
<gene>
    <name evidence="1" type="ORF">NIES592_18960</name>
</gene>